<reference evidence="2" key="1">
    <citation type="submission" date="2023-03" db="EMBL/GenBank/DDBJ databases">
        <title>Massive genome expansion in bonnet fungi (Mycena s.s.) driven by repeated elements and novel gene families across ecological guilds.</title>
        <authorList>
            <consortium name="Lawrence Berkeley National Laboratory"/>
            <person name="Harder C.B."/>
            <person name="Miyauchi S."/>
            <person name="Viragh M."/>
            <person name="Kuo A."/>
            <person name="Thoen E."/>
            <person name="Andreopoulos B."/>
            <person name="Lu D."/>
            <person name="Skrede I."/>
            <person name="Drula E."/>
            <person name="Henrissat B."/>
            <person name="Morin E."/>
            <person name="Kohler A."/>
            <person name="Barry K."/>
            <person name="LaButti K."/>
            <person name="Morin E."/>
            <person name="Salamov A."/>
            <person name="Lipzen A."/>
            <person name="Mereny Z."/>
            <person name="Hegedus B."/>
            <person name="Baldrian P."/>
            <person name="Stursova M."/>
            <person name="Weitz H."/>
            <person name="Taylor A."/>
            <person name="Grigoriev I.V."/>
            <person name="Nagy L.G."/>
            <person name="Martin F."/>
            <person name="Kauserud H."/>
        </authorList>
    </citation>
    <scope>NUCLEOTIDE SEQUENCE</scope>
    <source>
        <strain evidence="2">9144</strain>
    </source>
</reference>
<gene>
    <name evidence="2" type="ORF">GGX14DRAFT_484390</name>
</gene>
<evidence type="ECO:0000313" key="3">
    <source>
        <dbReference type="Proteomes" id="UP001219525"/>
    </source>
</evidence>
<dbReference type="Proteomes" id="UP001219525">
    <property type="component" value="Unassembled WGS sequence"/>
</dbReference>
<evidence type="ECO:0000313" key="2">
    <source>
        <dbReference type="EMBL" id="KAJ7189817.1"/>
    </source>
</evidence>
<comment type="caution">
    <text evidence="2">The sequence shown here is derived from an EMBL/GenBank/DDBJ whole genome shotgun (WGS) entry which is preliminary data.</text>
</comment>
<feature type="region of interest" description="Disordered" evidence="1">
    <location>
        <begin position="44"/>
        <end position="72"/>
    </location>
</feature>
<dbReference type="AlphaFoldDB" id="A0AAD6XVW3"/>
<organism evidence="2 3">
    <name type="scientific">Mycena pura</name>
    <dbReference type="NCBI Taxonomy" id="153505"/>
    <lineage>
        <taxon>Eukaryota</taxon>
        <taxon>Fungi</taxon>
        <taxon>Dikarya</taxon>
        <taxon>Basidiomycota</taxon>
        <taxon>Agaricomycotina</taxon>
        <taxon>Agaricomycetes</taxon>
        <taxon>Agaricomycetidae</taxon>
        <taxon>Agaricales</taxon>
        <taxon>Marasmiineae</taxon>
        <taxon>Mycenaceae</taxon>
        <taxon>Mycena</taxon>
    </lineage>
</organism>
<protein>
    <submittedName>
        <fullName evidence="2">Uncharacterized protein</fullName>
    </submittedName>
</protein>
<evidence type="ECO:0000256" key="1">
    <source>
        <dbReference type="SAM" id="MobiDB-lite"/>
    </source>
</evidence>
<sequence>MPERSHSSGAVQRVTAPFTRSPLRSHSLSCDVTRCHRLLRAARARTRPQAARTGTGTTAAATTARARREPAAAIREHRCRAARLRAAGGVRRRLPRRQEVQYPEHAHATYPHCSTTARCSHTSSASKAAAAAARATRSRSGAPCARLTWALLGARRLLDGYS</sequence>
<accession>A0AAD6XVW3</accession>
<feature type="compositionally biased region" description="Low complexity" evidence="1">
    <location>
        <begin position="47"/>
        <end position="64"/>
    </location>
</feature>
<name>A0AAD6XVW3_9AGAR</name>
<dbReference type="EMBL" id="JARJCW010000165">
    <property type="protein sequence ID" value="KAJ7189817.1"/>
    <property type="molecule type" value="Genomic_DNA"/>
</dbReference>
<proteinExistence type="predicted"/>
<keyword evidence="3" id="KW-1185">Reference proteome</keyword>